<dbReference type="GO" id="GO:0005743">
    <property type="term" value="C:mitochondrial inner membrane"/>
    <property type="evidence" value="ECO:0007669"/>
    <property type="project" value="TreeGrafter"/>
</dbReference>
<dbReference type="GO" id="GO:0008233">
    <property type="term" value="F:peptidase activity"/>
    <property type="evidence" value="ECO:0007669"/>
    <property type="project" value="UniProtKB-KW"/>
</dbReference>
<proteinExistence type="predicted"/>
<protein>
    <submittedName>
        <fullName evidence="2">M-AAA protease-interacting protein 1, mitochondrial</fullName>
    </submittedName>
</protein>
<keyword evidence="2" id="KW-0645">Protease</keyword>
<dbReference type="AlphaFoldDB" id="A0AAJ7N6H7"/>
<dbReference type="GO" id="GO:0006508">
    <property type="term" value="P:proteolysis"/>
    <property type="evidence" value="ECO:0007669"/>
    <property type="project" value="UniProtKB-KW"/>
</dbReference>
<name>A0AAJ7N6H7_9HYME</name>
<dbReference type="KEGG" id="ccal:108624462"/>
<dbReference type="GeneID" id="108624462"/>
<gene>
    <name evidence="2" type="primary">LOC108624462</name>
</gene>
<keyword evidence="1" id="KW-1185">Reference proteome</keyword>
<accession>A0AAJ7N6H7</accession>
<keyword evidence="2" id="KW-0378">Hydrolase</keyword>
<dbReference type="GO" id="GO:0032979">
    <property type="term" value="P:protein insertion into mitochondrial inner membrane from matrix"/>
    <property type="evidence" value="ECO:0007669"/>
    <property type="project" value="TreeGrafter"/>
</dbReference>
<sequence length="236" mass="27285">MLLLVRLERCAFHTQMRQLVTLRMCSRALVKTDAAFRDRVECNNINLSNLGAYRSINTNPQRRSEDFHLPPLMWQKTPMSLFPLFNICMSYLIIRTTIDREFRLKDFVNGARQAISVISNALATQNYDMLDGIVKERSIKILRHRVDRLTQTQRELISVDLNRLLSIPGFMTIRKTKGDETIVEIDLLGVNVRDVNENTLNASPIRFIFCYYTFQRKYADGVGGAWTAKVVNHVAK</sequence>
<organism evidence="1 2">
    <name type="scientific">Ceratina calcarata</name>
    <dbReference type="NCBI Taxonomy" id="156304"/>
    <lineage>
        <taxon>Eukaryota</taxon>
        <taxon>Metazoa</taxon>
        <taxon>Ecdysozoa</taxon>
        <taxon>Arthropoda</taxon>
        <taxon>Hexapoda</taxon>
        <taxon>Insecta</taxon>
        <taxon>Pterygota</taxon>
        <taxon>Neoptera</taxon>
        <taxon>Endopterygota</taxon>
        <taxon>Hymenoptera</taxon>
        <taxon>Apocrita</taxon>
        <taxon>Aculeata</taxon>
        <taxon>Apoidea</taxon>
        <taxon>Anthophila</taxon>
        <taxon>Apidae</taxon>
        <taxon>Ceratina</taxon>
        <taxon>Zadontomerus</taxon>
    </lineage>
</organism>
<dbReference type="Proteomes" id="UP000694925">
    <property type="component" value="Unplaced"/>
</dbReference>
<evidence type="ECO:0000313" key="1">
    <source>
        <dbReference type="Proteomes" id="UP000694925"/>
    </source>
</evidence>
<dbReference type="GO" id="GO:0043022">
    <property type="term" value="F:ribosome binding"/>
    <property type="evidence" value="ECO:0007669"/>
    <property type="project" value="TreeGrafter"/>
</dbReference>
<dbReference type="PANTHER" id="PTHR13333:SF5">
    <property type="entry name" value="M-AAA PROTEASE-INTERACTING PROTEIN 1, MITOCHONDRIAL"/>
    <property type="match status" value="1"/>
</dbReference>
<reference evidence="2" key="1">
    <citation type="submission" date="2025-08" db="UniProtKB">
        <authorList>
            <consortium name="RefSeq"/>
        </authorList>
    </citation>
    <scope>IDENTIFICATION</scope>
    <source>
        <tissue evidence="2">Whole body</tissue>
    </source>
</reference>
<dbReference type="RefSeq" id="XP_017879282.1">
    <property type="nucleotide sequence ID" value="XM_018023793.2"/>
</dbReference>
<evidence type="ECO:0000313" key="2">
    <source>
        <dbReference type="RefSeq" id="XP_017879282.1"/>
    </source>
</evidence>
<dbReference type="PANTHER" id="PTHR13333">
    <property type="entry name" value="M-AAA PROTEASE-INTERACTING PROTEIN 1, MITOCHONDRIAL"/>
    <property type="match status" value="1"/>
</dbReference>